<dbReference type="PRINTS" id="PR00398">
    <property type="entry name" value="STRDHORMONER"/>
</dbReference>
<evidence type="ECO:0000256" key="13">
    <source>
        <dbReference type="SAM" id="MobiDB-lite"/>
    </source>
</evidence>
<dbReference type="PANTHER" id="PTHR24086:SF15">
    <property type="entry name" value="NUCLEAR HORMONE RECEPTOR FTZ-F1"/>
    <property type="match status" value="1"/>
</dbReference>
<dbReference type="InterPro" id="IPR001723">
    <property type="entry name" value="Nuclear_hrmn_rcpt"/>
</dbReference>
<evidence type="ECO:0000256" key="12">
    <source>
        <dbReference type="RuleBase" id="RU004334"/>
    </source>
</evidence>
<dbReference type="SUPFAM" id="SSF48508">
    <property type="entry name" value="Nuclear receptor ligand-binding domain"/>
    <property type="match status" value="1"/>
</dbReference>
<dbReference type="GO" id="GO:0009755">
    <property type="term" value="P:hormone-mediated signaling pathway"/>
    <property type="evidence" value="ECO:0007669"/>
    <property type="project" value="TreeGrafter"/>
</dbReference>
<dbReference type="Gene3D" id="3.30.50.10">
    <property type="entry name" value="Erythroid Transcription Factor GATA-1, subunit A"/>
    <property type="match status" value="1"/>
</dbReference>
<keyword evidence="4 12" id="KW-0863">Zinc-finger</keyword>
<dbReference type="PANTHER" id="PTHR24086">
    <property type="entry name" value="NUCLEAR RECEPTOR SUBFAMILY 5 GROUP A"/>
    <property type="match status" value="1"/>
</dbReference>
<dbReference type="PROSITE" id="PS51030">
    <property type="entry name" value="NUCLEAR_REC_DBD_2"/>
    <property type="match status" value="1"/>
</dbReference>
<keyword evidence="16" id="KW-1185">Reference proteome</keyword>
<feature type="region of interest" description="Disordered" evidence="13">
    <location>
        <begin position="256"/>
        <end position="284"/>
    </location>
</feature>
<dbReference type="KEGG" id="aplc:110976326"/>
<dbReference type="GO" id="GO:0008270">
    <property type="term" value="F:zinc ion binding"/>
    <property type="evidence" value="ECO:0007669"/>
    <property type="project" value="UniProtKB-KW"/>
</dbReference>
<feature type="domain" description="Nuclear receptor" evidence="14">
    <location>
        <begin position="59"/>
        <end position="134"/>
    </location>
</feature>
<dbReference type="InterPro" id="IPR001628">
    <property type="entry name" value="Znf_hrmn_rcpt"/>
</dbReference>
<feature type="region of interest" description="Disordered" evidence="13">
    <location>
        <begin position="219"/>
        <end position="244"/>
    </location>
</feature>
<name>A0A8B7XZK9_ACAPL</name>
<evidence type="ECO:0000256" key="5">
    <source>
        <dbReference type="ARBA" id="ARBA00022833"/>
    </source>
</evidence>
<comment type="similarity">
    <text evidence="2">Belongs to the nuclear hormone receptor family. NR5 subfamily.</text>
</comment>
<evidence type="ECO:0000256" key="8">
    <source>
        <dbReference type="ARBA" id="ARBA00023163"/>
    </source>
</evidence>
<dbReference type="GO" id="GO:0004879">
    <property type="term" value="F:nuclear receptor activity"/>
    <property type="evidence" value="ECO:0007669"/>
    <property type="project" value="InterPro"/>
</dbReference>
<keyword evidence="10 12" id="KW-0539">Nucleus</keyword>
<dbReference type="FunFam" id="1.10.565.10:FF:000011">
    <property type="entry name" value="Nuclear receptor subfamily 5, group A, member 2"/>
    <property type="match status" value="1"/>
</dbReference>
<evidence type="ECO:0000256" key="2">
    <source>
        <dbReference type="ARBA" id="ARBA00007536"/>
    </source>
</evidence>
<dbReference type="Pfam" id="PF00105">
    <property type="entry name" value="zf-C4"/>
    <property type="match status" value="1"/>
</dbReference>
<evidence type="ECO:0000256" key="3">
    <source>
        <dbReference type="ARBA" id="ARBA00022723"/>
    </source>
</evidence>
<organism evidence="16 17">
    <name type="scientific">Acanthaster planci</name>
    <name type="common">Crown-of-thorns starfish</name>
    <dbReference type="NCBI Taxonomy" id="133434"/>
    <lineage>
        <taxon>Eukaryota</taxon>
        <taxon>Metazoa</taxon>
        <taxon>Echinodermata</taxon>
        <taxon>Eleutherozoa</taxon>
        <taxon>Asterozoa</taxon>
        <taxon>Asteroidea</taxon>
        <taxon>Valvatacea</taxon>
        <taxon>Valvatida</taxon>
        <taxon>Acanthasteridae</taxon>
        <taxon>Acanthaster</taxon>
    </lineage>
</organism>
<dbReference type="InterPro" id="IPR035500">
    <property type="entry name" value="NHR-like_dom_sf"/>
</dbReference>
<accession>A0A8B7XZK9</accession>
<dbReference type="PROSITE" id="PS00031">
    <property type="entry name" value="NUCLEAR_REC_DBD_1"/>
    <property type="match status" value="1"/>
</dbReference>
<keyword evidence="7 12" id="KW-0238">DNA-binding</keyword>
<evidence type="ECO:0000256" key="4">
    <source>
        <dbReference type="ARBA" id="ARBA00022771"/>
    </source>
</evidence>
<evidence type="ECO:0000313" key="16">
    <source>
        <dbReference type="Proteomes" id="UP000694845"/>
    </source>
</evidence>
<evidence type="ECO:0000256" key="9">
    <source>
        <dbReference type="ARBA" id="ARBA00023170"/>
    </source>
</evidence>
<dbReference type="InterPro" id="IPR000536">
    <property type="entry name" value="Nucl_hrmn_rcpt_lig-bd"/>
</dbReference>
<evidence type="ECO:0000256" key="10">
    <source>
        <dbReference type="ARBA" id="ARBA00023242"/>
    </source>
</evidence>
<sequence>MSCVELGEVPPEVGGLCMEAEGLGDPATAAQNGVSPRGQAPPLRMDFNFEQSEIKPEFDEFCPVCGDKVSGYHYGLLTCESCKGFFKRTVQNKKVYTCIENRNCLIDKTQRKRCPYCRFQKCLKVGMKLEAVRPDRMRGGRNKFGPMYKRDRALKQQQRNRIIASSRAVSAPGNPDISMAIKNIQAAASKSAPLYPPAAVVIRDPMMNNKQAALMNIPQPTSLSHNGYPGAAAASGSNHHHHHQMQPLNYTTAAMAHQNPASSPPPPSASSSTSPLLHPVKSEPDQTPNLILELMKSEPDHTQLQAKVAAFLQSQMSLTPPGDFFSMICKLADQTLFSFVDWARNSLYFKELKVEDQMKLLQNSWSQLLVFDHLYRQAHHHGDGILLITGQTIDSTMLPIGLAAMGMGDLTDQMARIIARMRDLKIDHKEYVCLKFLILLNPDVNTLQDKHIIDSCQDRISGALMDYTMANYPGINDKFGLMLRLLPEIRQVSQRGEQYLYNRHMEGEVPYNSLLMEMLHSKRK</sequence>
<dbReference type="InterPro" id="IPR016355">
    <property type="entry name" value="NR5-like"/>
</dbReference>
<evidence type="ECO:0000259" key="15">
    <source>
        <dbReference type="PROSITE" id="PS51843"/>
    </source>
</evidence>
<dbReference type="GeneID" id="110976326"/>
<dbReference type="GO" id="GO:0090575">
    <property type="term" value="C:RNA polymerase II transcription regulator complex"/>
    <property type="evidence" value="ECO:0007669"/>
    <property type="project" value="TreeGrafter"/>
</dbReference>
<dbReference type="FunFam" id="3.30.50.10:FF:000006">
    <property type="entry name" value="Nuclear receptor subfamily 5 group A member"/>
    <property type="match status" value="1"/>
</dbReference>
<dbReference type="PROSITE" id="PS51843">
    <property type="entry name" value="NR_LBD"/>
    <property type="match status" value="1"/>
</dbReference>
<feature type="domain" description="NR LBD" evidence="15">
    <location>
        <begin position="286"/>
        <end position="522"/>
    </location>
</feature>
<protein>
    <submittedName>
        <fullName evidence="17">Nuclear receptor subfamily 5 group A member 2-like isoform X1</fullName>
    </submittedName>
</protein>
<evidence type="ECO:0000256" key="7">
    <source>
        <dbReference type="ARBA" id="ARBA00023125"/>
    </source>
</evidence>
<dbReference type="CDD" id="cd07167">
    <property type="entry name" value="NR_DBD_Lrh-1_like"/>
    <property type="match status" value="1"/>
</dbReference>
<dbReference type="Pfam" id="PF00104">
    <property type="entry name" value="Hormone_recep"/>
    <property type="match status" value="1"/>
</dbReference>
<evidence type="ECO:0000256" key="1">
    <source>
        <dbReference type="ARBA" id="ARBA00004123"/>
    </source>
</evidence>
<gene>
    <name evidence="17" type="primary">LOC110976326</name>
</gene>
<evidence type="ECO:0000259" key="14">
    <source>
        <dbReference type="PROSITE" id="PS51030"/>
    </source>
</evidence>
<proteinExistence type="inferred from homology"/>
<dbReference type="SUPFAM" id="SSF57716">
    <property type="entry name" value="Glucocorticoid receptor-like (DNA-binding domain)"/>
    <property type="match status" value="1"/>
</dbReference>
<keyword evidence="3 12" id="KW-0479">Metal-binding</keyword>
<dbReference type="SMART" id="SM00399">
    <property type="entry name" value="ZnF_C4"/>
    <property type="match status" value="1"/>
</dbReference>
<dbReference type="GO" id="GO:0000978">
    <property type="term" value="F:RNA polymerase II cis-regulatory region sequence-specific DNA binding"/>
    <property type="evidence" value="ECO:0007669"/>
    <property type="project" value="TreeGrafter"/>
</dbReference>
<dbReference type="RefSeq" id="XP_022085196.1">
    <property type="nucleotide sequence ID" value="XM_022229504.1"/>
</dbReference>
<evidence type="ECO:0000256" key="11">
    <source>
        <dbReference type="PIRSR" id="PIRSR002530-1"/>
    </source>
</evidence>
<dbReference type="PRINTS" id="PR00047">
    <property type="entry name" value="STROIDFINGER"/>
</dbReference>
<keyword evidence="8 12" id="KW-0804">Transcription</keyword>
<keyword evidence="9 12" id="KW-0675">Receptor</keyword>
<dbReference type="CDD" id="cd06944">
    <property type="entry name" value="NR_LBD_Ftz-F1_like"/>
    <property type="match status" value="1"/>
</dbReference>
<comment type="subcellular location">
    <subcellularLocation>
        <location evidence="1 12">Nucleus</location>
    </subcellularLocation>
</comment>
<evidence type="ECO:0000313" key="17">
    <source>
        <dbReference type="RefSeq" id="XP_022085196.1"/>
    </source>
</evidence>
<feature type="binding site" evidence="11">
    <location>
        <position position="499"/>
    </location>
    <ligand>
        <name>a phospholipid derivative</name>
        <dbReference type="ChEBI" id="CHEBI:16247"/>
    </ligand>
</feature>
<keyword evidence="5 12" id="KW-0862">Zinc</keyword>
<reference evidence="17" key="1">
    <citation type="submission" date="2025-08" db="UniProtKB">
        <authorList>
            <consortium name="RefSeq"/>
        </authorList>
    </citation>
    <scope>IDENTIFICATION</scope>
</reference>
<keyword evidence="6 12" id="KW-0805">Transcription regulation</keyword>
<dbReference type="OrthoDB" id="5771769at2759"/>
<dbReference type="SMART" id="SM00430">
    <property type="entry name" value="HOLI"/>
    <property type="match status" value="1"/>
</dbReference>
<dbReference type="AlphaFoldDB" id="A0A8B7XZK9"/>
<dbReference type="InterPro" id="IPR013088">
    <property type="entry name" value="Znf_NHR/GATA"/>
</dbReference>
<dbReference type="Gene3D" id="1.10.565.10">
    <property type="entry name" value="Retinoid X Receptor"/>
    <property type="match status" value="1"/>
</dbReference>
<dbReference type="Proteomes" id="UP000694845">
    <property type="component" value="Unplaced"/>
</dbReference>
<dbReference type="PIRSF" id="PIRSF002530">
    <property type="entry name" value="Nuc_orph_FTZ-F1"/>
    <property type="match status" value="1"/>
</dbReference>
<evidence type="ECO:0000256" key="6">
    <source>
        <dbReference type="ARBA" id="ARBA00023015"/>
    </source>
</evidence>
<dbReference type="GO" id="GO:0009888">
    <property type="term" value="P:tissue development"/>
    <property type="evidence" value="ECO:0007669"/>
    <property type="project" value="TreeGrafter"/>
</dbReference>